<proteinExistence type="predicted"/>
<dbReference type="EMBL" id="ABFC01000931">
    <property type="protein sequence ID" value="EFA28113.1"/>
    <property type="molecule type" value="Genomic_DNA"/>
</dbReference>
<feature type="non-terminal residue" evidence="1">
    <location>
        <position position="124"/>
    </location>
</feature>
<gene>
    <name evidence="1" type="ORF">HAINFHK1212_0328</name>
</gene>
<comment type="caution">
    <text evidence="1">The sequence shown here is derived from an EMBL/GenBank/DDBJ whole genome shotgun (WGS) entry which is preliminary data.</text>
</comment>
<dbReference type="Pfam" id="PF04317">
    <property type="entry name" value="DUF463"/>
    <property type="match status" value="1"/>
</dbReference>
<protein>
    <submittedName>
        <fullName evidence="1">Uncharacterized protein</fullName>
    </submittedName>
</protein>
<reference evidence="1" key="1">
    <citation type="journal article" date="2010" name="Genomics">
        <title>Tracing phylogenomic events leading to diversity of Haemophilus influenzae and the emergence of Brazilian Purpuric Fever (BPF)-associated clones.</title>
        <authorList>
            <person name="Papazisi L."/>
            <person name="Ratnayake S."/>
            <person name="Remortel B.G."/>
            <person name="Bock G.R."/>
            <person name="Liang W."/>
            <person name="Saeed A.I."/>
            <person name="Liu J."/>
            <person name="Fleischmann R.D."/>
            <person name="Kilian M."/>
            <person name="Peterson S.N."/>
        </authorList>
    </citation>
    <scope>NUCLEOTIDE SEQUENCE [LARGE SCALE GENOMIC DNA]</scope>
    <source>
        <strain evidence="1">HK1212</strain>
    </source>
</reference>
<sequence>NYFSTFDRQVILADCLTPLNHSQQAFLDMQMGLNQLFNNFHYGSRNFLHRLFSPRVDRLMFVATKADHITRDQIPNLVSLMRQIVQEGGRHVEFEGIDTEYTAIAAVRTTKQVIVNQQGKEIKA</sequence>
<organism evidence="1">
    <name type="scientific">Haemophilus influenzae HK1212</name>
    <dbReference type="NCBI Taxonomy" id="456482"/>
    <lineage>
        <taxon>Bacteria</taxon>
        <taxon>Pseudomonadati</taxon>
        <taxon>Pseudomonadota</taxon>
        <taxon>Gammaproteobacteria</taxon>
        <taxon>Pasteurellales</taxon>
        <taxon>Pasteurellaceae</taxon>
        <taxon>Haemophilus</taxon>
    </lineage>
</organism>
<name>A0A7G2JXS2_HAEIF</name>
<dbReference type="InterPro" id="IPR007413">
    <property type="entry name" value="YcjX-like"/>
</dbReference>
<accession>A0A7G2JXS2</accession>
<evidence type="ECO:0000313" key="1">
    <source>
        <dbReference type="EMBL" id="EFA28113.1"/>
    </source>
</evidence>
<dbReference type="PANTHER" id="PTHR38605">
    <property type="entry name" value="ATPASE-RELATED"/>
    <property type="match status" value="1"/>
</dbReference>
<dbReference type="AlphaFoldDB" id="A0A7G2JXS2"/>
<feature type="non-terminal residue" evidence="1">
    <location>
        <position position="1"/>
    </location>
</feature>
<dbReference type="PANTHER" id="PTHR38605:SF1">
    <property type="entry name" value="ATPASE"/>
    <property type="match status" value="1"/>
</dbReference>